<dbReference type="FunFam" id="2.40.30.10:FF:000006">
    <property type="entry name" value="Elongation factor G"/>
    <property type="match status" value="1"/>
</dbReference>
<keyword evidence="8" id="KW-0175">Coiled coil</keyword>
<dbReference type="FunFam" id="3.40.50.300:FF:000029">
    <property type="entry name" value="Elongation factor G"/>
    <property type="match status" value="1"/>
</dbReference>
<dbReference type="FunFam" id="3.30.70.240:FF:000001">
    <property type="entry name" value="Elongation factor G"/>
    <property type="match status" value="1"/>
</dbReference>
<gene>
    <name evidence="10" type="primary">fus</name>
    <name evidence="6" type="synonym">fusA</name>
    <name evidence="10" type="ORF">DDT42_00459</name>
</gene>
<evidence type="ECO:0000256" key="7">
    <source>
        <dbReference type="NCBIfam" id="TIGR00484"/>
    </source>
</evidence>
<keyword evidence="4 6" id="KW-0648">Protein biosynthesis</keyword>
<evidence type="ECO:0000313" key="10">
    <source>
        <dbReference type="EMBL" id="MBT9144617.1"/>
    </source>
</evidence>
<evidence type="ECO:0000313" key="11">
    <source>
        <dbReference type="Proteomes" id="UP000811545"/>
    </source>
</evidence>
<dbReference type="Pfam" id="PF00009">
    <property type="entry name" value="GTP_EFTU"/>
    <property type="match status" value="1"/>
</dbReference>
<dbReference type="PRINTS" id="PR00315">
    <property type="entry name" value="ELONGATNFCT"/>
</dbReference>
<evidence type="ECO:0000256" key="3">
    <source>
        <dbReference type="ARBA" id="ARBA00022768"/>
    </source>
</evidence>
<feature type="binding site" evidence="6">
    <location>
        <begin position="96"/>
        <end position="100"/>
    </location>
    <ligand>
        <name>GTP</name>
        <dbReference type="ChEBI" id="CHEBI:37565"/>
    </ligand>
</feature>
<evidence type="ECO:0000259" key="9">
    <source>
        <dbReference type="PROSITE" id="PS51722"/>
    </source>
</evidence>
<dbReference type="NCBIfam" id="TIGR00231">
    <property type="entry name" value="small_GTP"/>
    <property type="match status" value="1"/>
</dbReference>
<dbReference type="InterPro" id="IPR031157">
    <property type="entry name" value="G_TR_CS"/>
</dbReference>
<dbReference type="CDD" id="cd04088">
    <property type="entry name" value="EFG_mtEFG_II"/>
    <property type="match status" value="1"/>
</dbReference>
<dbReference type="Gene3D" id="3.30.230.10">
    <property type="match status" value="1"/>
</dbReference>
<dbReference type="NCBIfam" id="NF009381">
    <property type="entry name" value="PRK12740.1-5"/>
    <property type="match status" value="1"/>
</dbReference>
<dbReference type="GO" id="GO:0003924">
    <property type="term" value="F:GTPase activity"/>
    <property type="evidence" value="ECO:0007669"/>
    <property type="project" value="InterPro"/>
</dbReference>
<keyword evidence="3 6" id="KW-0251">Elongation factor</keyword>
<dbReference type="InterPro" id="IPR035647">
    <property type="entry name" value="EFG_III/V"/>
</dbReference>
<keyword evidence="6" id="KW-0963">Cytoplasm</keyword>
<dbReference type="InterPro" id="IPR027417">
    <property type="entry name" value="P-loop_NTPase"/>
</dbReference>
<dbReference type="GO" id="GO:0032790">
    <property type="term" value="P:ribosome disassembly"/>
    <property type="evidence" value="ECO:0007669"/>
    <property type="project" value="TreeGrafter"/>
</dbReference>
<proteinExistence type="inferred from homology"/>
<dbReference type="Pfam" id="PF22042">
    <property type="entry name" value="EF-G_D2"/>
    <property type="match status" value="1"/>
</dbReference>
<sequence>MLINQLKLIEHLPILGGNKNNMKEIRNIGVIAHIDAGKTTTTERLLFFTGKIYRLGEVDSGTTQMDYMVQERERGITITAAVTTCFWKDYKINIIDTPGHVDFTIEVERSLRVLDGAVMVLCGVAGVQTQSETVWRQADRHNIPLIVYVNKMDRTGANFDKALNSLKEKLGITAVAINIPLGEEEDFRGIIDIINMKSIVYEDDLGLSPREEAIQDEHLDRALFYREKLLEKVAELKEELTLKYLEGKEITPEEINQALREATISYEIVPVLCGTSFKNKGVQPLLDAIINYLPSPLDVPTIKAINPFTQKTEERRADINEPFSALAFKVVSDTYVGRLTFIRVYSGSVKAGSYIYNVNKKEKERVSRLLKMHANRREEVPEIEAGDLGAVAGLRVTSTGDSLTEELNPILLENIHVPVAVVSQAIEPKSRVDQDILALSLNKLSDEDPTFNYKVDPDTGQLVIFGMGELHLEIITDRLKREFGVGVNVGNPQVSYRETVTTSSEAQGKYIKQTGGKGQYGDVTLRLEPLERGKGNEIVNAIREGAVPREFVAAVEEGIRQSLEMGTVAGYPVVDVKVIIEDGSYHLVDSSAIAFRIAGSIGFKEAMRKASPILLEPIMFMEVIIPEEYLGNVLSHLVSSRAEVQGIEIHGITRIVSLKIPLNETFNYATILRSMTQGRGVFNLEFAQYKEAPSYVLSKISGLV</sequence>
<dbReference type="InterPro" id="IPR053905">
    <property type="entry name" value="EF-G-like_DII"/>
</dbReference>
<dbReference type="SUPFAM" id="SSF50447">
    <property type="entry name" value="Translation proteins"/>
    <property type="match status" value="1"/>
</dbReference>
<dbReference type="CDD" id="cd03713">
    <property type="entry name" value="EFG_mtEFG_C"/>
    <property type="match status" value="1"/>
</dbReference>
<dbReference type="Gene3D" id="2.40.30.10">
    <property type="entry name" value="Translation factors"/>
    <property type="match status" value="1"/>
</dbReference>
<feature type="binding site" evidence="6">
    <location>
        <begin position="32"/>
        <end position="39"/>
    </location>
    <ligand>
        <name>GTP</name>
        <dbReference type="ChEBI" id="CHEBI:37565"/>
    </ligand>
</feature>
<comment type="function">
    <text evidence="6">Catalyzes the GTP-dependent ribosomal translocation step during translation elongation. During this step, the ribosome changes from the pre-translocational (PRE) to the post-translocational (POST) state as the newly formed A-site-bound peptidyl-tRNA and P-site-bound deacylated tRNA move to the P and E sites, respectively. Catalyzes the coordinated movement of the two tRNA molecules, the mRNA and conformational changes in the ribosome.</text>
</comment>
<comment type="similarity">
    <text evidence="1 6">Belongs to the TRAFAC class translation factor GTPase superfamily. Classic translation factor GTPase family. EF-G/EF-2 subfamily.</text>
</comment>
<evidence type="ECO:0000256" key="2">
    <source>
        <dbReference type="ARBA" id="ARBA00022741"/>
    </source>
</evidence>
<dbReference type="InterPro" id="IPR004540">
    <property type="entry name" value="Transl_elong_EFG/EF2"/>
</dbReference>
<feature type="coiled-coil region" evidence="8">
    <location>
        <begin position="219"/>
        <end position="246"/>
    </location>
</feature>
<dbReference type="AlphaFoldDB" id="A0A9E2BFK8"/>
<name>A0A9E2BFK8_PSYF1</name>
<dbReference type="SUPFAM" id="SSF54980">
    <property type="entry name" value="EF-G C-terminal domain-like"/>
    <property type="match status" value="2"/>
</dbReference>
<dbReference type="SUPFAM" id="SSF52540">
    <property type="entry name" value="P-loop containing nucleoside triphosphate hydrolases"/>
    <property type="match status" value="1"/>
</dbReference>
<dbReference type="GO" id="GO:0005525">
    <property type="term" value="F:GTP binding"/>
    <property type="evidence" value="ECO:0007669"/>
    <property type="project" value="UniProtKB-UniRule"/>
</dbReference>
<dbReference type="Pfam" id="PF03764">
    <property type="entry name" value="EFG_IV"/>
    <property type="match status" value="1"/>
</dbReference>
<dbReference type="Gene3D" id="3.30.70.870">
    <property type="entry name" value="Elongation Factor G (Translational Gtpase), domain 3"/>
    <property type="match status" value="1"/>
</dbReference>
<evidence type="ECO:0000256" key="5">
    <source>
        <dbReference type="ARBA" id="ARBA00023134"/>
    </source>
</evidence>
<dbReference type="Gene3D" id="3.30.70.240">
    <property type="match status" value="1"/>
</dbReference>
<dbReference type="Gene3D" id="3.40.50.300">
    <property type="entry name" value="P-loop containing nucleotide triphosphate hydrolases"/>
    <property type="match status" value="1"/>
</dbReference>
<keyword evidence="2 6" id="KW-0547">Nucleotide-binding</keyword>
<evidence type="ECO:0000256" key="8">
    <source>
        <dbReference type="SAM" id="Coils"/>
    </source>
</evidence>
<dbReference type="SUPFAM" id="SSF54211">
    <property type="entry name" value="Ribosomal protein S5 domain 2-like"/>
    <property type="match status" value="1"/>
</dbReference>
<evidence type="ECO:0000256" key="1">
    <source>
        <dbReference type="ARBA" id="ARBA00005870"/>
    </source>
</evidence>
<dbReference type="PANTHER" id="PTHR43261:SF1">
    <property type="entry name" value="RIBOSOME-RELEASING FACTOR 2, MITOCHONDRIAL"/>
    <property type="match status" value="1"/>
</dbReference>
<dbReference type="Pfam" id="PF00679">
    <property type="entry name" value="EFG_C"/>
    <property type="match status" value="1"/>
</dbReference>
<dbReference type="GO" id="GO:0005737">
    <property type="term" value="C:cytoplasm"/>
    <property type="evidence" value="ECO:0007669"/>
    <property type="project" value="UniProtKB-SubCell"/>
</dbReference>
<feature type="binding site" evidence="6">
    <location>
        <begin position="150"/>
        <end position="153"/>
    </location>
    <ligand>
        <name>GTP</name>
        <dbReference type="ChEBI" id="CHEBI:37565"/>
    </ligand>
</feature>
<dbReference type="InterPro" id="IPR047872">
    <property type="entry name" value="EFG_IV"/>
</dbReference>
<dbReference type="InterPro" id="IPR035649">
    <property type="entry name" value="EFG_V"/>
</dbReference>
<dbReference type="InterPro" id="IPR020568">
    <property type="entry name" value="Ribosomal_Su5_D2-typ_SF"/>
</dbReference>
<dbReference type="InterPro" id="IPR041095">
    <property type="entry name" value="EFG_II"/>
</dbReference>
<feature type="domain" description="Tr-type G" evidence="9">
    <location>
        <begin position="23"/>
        <end position="297"/>
    </location>
</feature>
<dbReference type="InterPro" id="IPR014721">
    <property type="entry name" value="Ribsml_uS5_D2-typ_fold_subgr"/>
</dbReference>
<comment type="caution">
    <text evidence="10">The sequence shown here is derived from an EMBL/GenBank/DDBJ whole genome shotgun (WGS) entry which is preliminary data.</text>
</comment>
<evidence type="ECO:0000256" key="4">
    <source>
        <dbReference type="ARBA" id="ARBA00022917"/>
    </source>
</evidence>
<dbReference type="InterPro" id="IPR000795">
    <property type="entry name" value="T_Tr_GTP-bd_dom"/>
</dbReference>
<dbReference type="NCBIfam" id="TIGR00484">
    <property type="entry name" value="EF-G"/>
    <property type="match status" value="1"/>
</dbReference>
<dbReference type="EMBL" id="QLTW01000014">
    <property type="protein sequence ID" value="MBT9144617.1"/>
    <property type="molecule type" value="Genomic_DNA"/>
</dbReference>
<keyword evidence="5 6" id="KW-0342">GTP-binding</keyword>
<dbReference type="HAMAP" id="MF_00054_B">
    <property type="entry name" value="EF_G_EF_2_B"/>
    <property type="match status" value="1"/>
</dbReference>
<organism evidence="10 11">
    <name type="scientific">Psychracetigena formicireducens</name>
    <dbReference type="NCBI Taxonomy" id="2986056"/>
    <lineage>
        <taxon>Bacteria</taxon>
        <taxon>Bacillati</taxon>
        <taxon>Candidatus Lithacetigenota</taxon>
        <taxon>Candidatus Psychracetigena</taxon>
    </lineage>
</organism>
<dbReference type="InterPro" id="IPR009000">
    <property type="entry name" value="Transl_B-barrel_sf"/>
</dbReference>
<dbReference type="InterPro" id="IPR005517">
    <property type="entry name" value="Transl_elong_EFG/EF2_IV"/>
</dbReference>
<reference evidence="10 11" key="1">
    <citation type="journal article" date="2021" name="bioRxiv">
        <title>Unique metabolic strategies in Hadean analogues reveal hints for primordial physiology.</title>
        <authorList>
            <person name="Nobu M.K."/>
            <person name="Nakai R."/>
            <person name="Tamazawa S."/>
            <person name="Mori H."/>
            <person name="Toyoda A."/>
            <person name="Ijiri A."/>
            <person name="Suzuki S."/>
            <person name="Kurokawa K."/>
            <person name="Kamagata Y."/>
            <person name="Tamaki H."/>
        </authorList>
    </citation>
    <scope>NUCLEOTIDE SEQUENCE [LARGE SCALE GENOMIC DNA]</scope>
    <source>
        <strain evidence="10">BS525</strain>
    </source>
</reference>
<dbReference type="InterPro" id="IPR005225">
    <property type="entry name" value="Small_GTP-bd"/>
</dbReference>
<dbReference type="SMART" id="SM00889">
    <property type="entry name" value="EFG_IV"/>
    <property type="match status" value="1"/>
</dbReference>
<dbReference type="GO" id="GO:0003746">
    <property type="term" value="F:translation elongation factor activity"/>
    <property type="evidence" value="ECO:0007669"/>
    <property type="project" value="UniProtKB-UniRule"/>
</dbReference>
<dbReference type="PROSITE" id="PS00301">
    <property type="entry name" value="G_TR_1"/>
    <property type="match status" value="1"/>
</dbReference>
<dbReference type="Pfam" id="PF14492">
    <property type="entry name" value="EFG_III"/>
    <property type="match status" value="1"/>
</dbReference>
<evidence type="ECO:0000256" key="6">
    <source>
        <dbReference type="HAMAP-Rule" id="MF_00054"/>
    </source>
</evidence>
<protein>
    <recommendedName>
        <fullName evidence="6 7">Elongation factor G</fullName>
        <shortName evidence="6">EF-G</shortName>
    </recommendedName>
</protein>
<dbReference type="InterPro" id="IPR000640">
    <property type="entry name" value="EFG_V-like"/>
</dbReference>
<accession>A0A9E2BFK8</accession>
<dbReference type="CDD" id="cd01434">
    <property type="entry name" value="EFG_mtEFG1_IV"/>
    <property type="match status" value="1"/>
</dbReference>
<dbReference type="PROSITE" id="PS51722">
    <property type="entry name" value="G_TR_2"/>
    <property type="match status" value="1"/>
</dbReference>
<dbReference type="CDD" id="cd01886">
    <property type="entry name" value="EF-G"/>
    <property type="match status" value="1"/>
</dbReference>
<dbReference type="SMART" id="SM00838">
    <property type="entry name" value="EFG_C"/>
    <property type="match status" value="1"/>
</dbReference>
<dbReference type="PANTHER" id="PTHR43261">
    <property type="entry name" value="TRANSLATION ELONGATION FACTOR G-RELATED"/>
    <property type="match status" value="1"/>
</dbReference>
<dbReference type="CDD" id="cd16262">
    <property type="entry name" value="EFG_III"/>
    <property type="match status" value="1"/>
</dbReference>
<dbReference type="FunFam" id="3.30.70.870:FF:000001">
    <property type="entry name" value="Elongation factor G"/>
    <property type="match status" value="1"/>
</dbReference>
<dbReference type="InterPro" id="IPR009022">
    <property type="entry name" value="EFG_III"/>
</dbReference>
<comment type="subcellular location">
    <subcellularLocation>
        <location evidence="6">Cytoplasm</location>
    </subcellularLocation>
</comment>
<dbReference type="Proteomes" id="UP000811545">
    <property type="component" value="Unassembled WGS sequence"/>
</dbReference>